<keyword evidence="1" id="KW-1133">Transmembrane helix</keyword>
<comment type="caution">
    <text evidence="2">The sequence shown here is derived from an EMBL/GenBank/DDBJ whole genome shotgun (WGS) entry which is preliminary data.</text>
</comment>
<organism evidence="2 3">
    <name type="scientific">Paractinoplanes aksuensis</name>
    <dbReference type="NCBI Taxonomy" id="2939490"/>
    <lineage>
        <taxon>Bacteria</taxon>
        <taxon>Bacillati</taxon>
        <taxon>Actinomycetota</taxon>
        <taxon>Actinomycetes</taxon>
        <taxon>Micromonosporales</taxon>
        <taxon>Micromonosporaceae</taxon>
        <taxon>Paractinoplanes</taxon>
    </lineage>
</organism>
<sequence>MTWMLAVAALAAVAWGISDFLAGLLARRLPVLTVLIGSKLAAMGLALAVVAVRGVALPADPRLWLGVAAGLVGLPAMGLLYRAMRDGSLVVVAPVAAGAALVPVGWGLLHGERLGVVAGLGVVVGLFGMTMSSWPVASAGSARAFRSARWCSLGAAVGLGVYFVLLHEAGVVDEIWATALARITGGSLALLVLIALRQRQVAVVLKIASAKIAAAKIAIFKIAVSHRLPRPPRDVGEASRNLGYEAACPQVGFRPQAGLRVGAKRLGLGVAVSVVLVGATDALADGAFIVAASAALAPAAVIASLYPAVTLVLNRSLLRERLHTIHLYGVLAALFAVACLAR</sequence>
<accession>A0ABT1DVR0</accession>
<dbReference type="Proteomes" id="UP001523369">
    <property type="component" value="Unassembled WGS sequence"/>
</dbReference>
<reference evidence="2 3" key="1">
    <citation type="submission" date="2022-06" db="EMBL/GenBank/DDBJ databases">
        <title>New Species of the Genus Actinoplanes, ActinopZanes ferrugineus.</title>
        <authorList>
            <person name="Ding P."/>
        </authorList>
    </citation>
    <scope>NUCLEOTIDE SEQUENCE [LARGE SCALE GENOMIC DNA]</scope>
    <source>
        <strain evidence="2 3">TRM88003</strain>
    </source>
</reference>
<feature type="transmembrane region" description="Helical" evidence="1">
    <location>
        <begin position="266"/>
        <end position="284"/>
    </location>
</feature>
<evidence type="ECO:0008006" key="4">
    <source>
        <dbReference type="Google" id="ProtNLM"/>
    </source>
</evidence>
<feature type="transmembrane region" description="Helical" evidence="1">
    <location>
        <begin position="290"/>
        <end position="313"/>
    </location>
</feature>
<evidence type="ECO:0000256" key="1">
    <source>
        <dbReference type="SAM" id="Phobius"/>
    </source>
</evidence>
<feature type="transmembrane region" description="Helical" evidence="1">
    <location>
        <begin position="148"/>
        <end position="169"/>
    </location>
</feature>
<proteinExistence type="predicted"/>
<feature type="transmembrane region" description="Helical" evidence="1">
    <location>
        <begin position="63"/>
        <end position="81"/>
    </location>
</feature>
<feature type="transmembrane region" description="Helical" evidence="1">
    <location>
        <begin position="6"/>
        <end position="25"/>
    </location>
</feature>
<keyword evidence="1" id="KW-0812">Transmembrane</keyword>
<feature type="transmembrane region" description="Helical" evidence="1">
    <location>
        <begin position="88"/>
        <end position="109"/>
    </location>
</feature>
<dbReference type="EMBL" id="JAMYJR010000033">
    <property type="protein sequence ID" value="MCO8274938.1"/>
    <property type="molecule type" value="Genomic_DNA"/>
</dbReference>
<evidence type="ECO:0000313" key="3">
    <source>
        <dbReference type="Proteomes" id="UP001523369"/>
    </source>
</evidence>
<feature type="transmembrane region" description="Helical" evidence="1">
    <location>
        <begin position="32"/>
        <end position="51"/>
    </location>
</feature>
<feature type="transmembrane region" description="Helical" evidence="1">
    <location>
        <begin position="175"/>
        <end position="196"/>
    </location>
</feature>
<name>A0ABT1DVR0_9ACTN</name>
<keyword evidence="3" id="KW-1185">Reference proteome</keyword>
<feature type="transmembrane region" description="Helical" evidence="1">
    <location>
        <begin position="115"/>
        <end position="136"/>
    </location>
</feature>
<protein>
    <recommendedName>
        <fullName evidence="4">EamA domain-containing protein</fullName>
    </recommendedName>
</protein>
<gene>
    <name evidence="2" type="ORF">M1L60_30590</name>
</gene>
<keyword evidence="1" id="KW-0472">Membrane</keyword>
<evidence type="ECO:0000313" key="2">
    <source>
        <dbReference type="EMBL" id="MCO8274938.1"/>
    </source>
</evidence>
<feature type="transmembrane region" description="Helical" evidence="1">
    <location>
        <begin position="325"/>
        <end position="341"/>
    </location>
</feature>